<dbReference type="AlphaFoldDB" id="A0A8J2KXE5"/>
<evidence type="ECO:0000313" key="3">
    <source>
        <dbReference type="Proteomes" id="UP000708208"/>
    </source>
</evidence>
<name>A0A8J2KXE5_9HEXA</name>
<dbReference type="Proteomes" id="UP000708208">
    <property type="component" value="Unassembled WGS sequence"/>
</dbReference>
<evidence type="ECO:0000256" key="1">
    <source>
        <dbReference type="SAM" id="MobiDB-lite"/>
    </source>
</evidence>
<comment type="caution">
    <text evidence="2">The sequence shown here is derived from an EMBL/GenBank/DDBJ whole genome shotgun (WGS) entry which is preliminary data.</text>
</comment>
<organism evidence="2 3">
    <name type="scientific">Allacma fusca</name>
    <dbReference type="NCBI Taxonomy" id="39272"/>
    <lineage>
        <taxon>Eukaryota</taxon>
        <taxon>Metazoa</taxon>
        <taxon>Ecdysozoa</taxon>
        <taxon>Arthropoda</taxon>
        <taxon>Hexapoda</taxon>
        <taxon>Collembola</taxon>
        <taxon>Symphypleona</taxon>
        <taxon>Sminthuridae</taxon>
        <taxon>Allacma</taxon>
    </lineage>
</organism>
<accession>A0A8J2KXE5</accession>
<gene>
    <name evidence="2" type="ORF">AFUS01_LOCUS35268</name>
</gene>
<protein>
    <submittedName>
        <fullName evidence="2">Uncharacterized protein</fullName>
    </submittedName>
</protein>
<reference evidence="2" key="1">
    <citation type="submission" date="2021-06" db="EMBL/GenBank/DDBJ databases">
        <authorList>
            <person name="Hodson N. C."/>
            <person name="Mongue J. A."/>
            <person name="Jaron S. K."/>
        </authorList>
    </citation>
    <scope>NUCLEOTIDE SEQUENCE</scope>
</reference>
<keyword evidence="3" id="KW-1185">Reference proteome</keyword>
<evidence type="ECO:0000313" key="2">
    <source>
        <dbReference type="EMBL" id="CAG7825144.1"/>
    </source>
</evidence>
<dbReference type="EMBL" id="CAJVCH010535176">
    <property type="protein sequence ID" value="CAG7825144.1"/>
    <property type="molecule type" value="Genomic_DNA"/>
</dbReference>
<sequence length="101" mass="10911">MSSVTGGRRYPTLNMSPLKYGNAIGASTQSSANVRPNSAPTFSYPLTQSFSQAYECTGDTTVPEEGSISKGKDETRRGNPFYSSSRRCVHSCSIFASPRQC</sequence>
<proteinExistence type="predicted"/>
<feature type="region of interest" description="Disordered" evidence="1">
    <location>
        <begin position="59"/>
        <end position="80"/>
    </location>
</feature>